<name>E9D750_COCPS</name>
<reference evidence="3" key="2">
    <citation type="submission" date="2010-03" db="EMBL/GenBank/DDBJ databases">
        <title>The genome sequence of Coccidioides posadasii strain Silveira.</title>
        <authorList>
            <consortium name="The Broad Institute Genome Sequencing Center for Infectious Disease"/>
            <person name="Neafsey D."/>
            <person name="Orbach M."/>
            <person name="Henn M.R."/>
            <person name="Cole G.T."/>
            <person name="Galgiani J."/>
            <person name="Gardner M.J."/>
            <person name="Kirkland T.N."/>
            <person name="Taylor J.W."/>
            <person name="Young S.K."/>
            <person name="Zeng Q."/>
            <person name="Koehrsen M."/>
            <person name="Alvarado L."/>
            <person name="Berlin A."/>
            <person name="Borenstein D."/>
            <person name="Chapman S.B."/>
            <person name="Chen Z."/>
            <person name="Engels R."/>
            <person name="Freedman E."/>
            <person name="Gellesch M."/>
            <person name="Goldberg J."/>
            <person name="Griggs A."/>
            <person name="Gujja S."/>
            <person name="Heilman E."/>
            <person name="Heiman D."/>
            <person name="Howarth C."/>
            <person name="Jen D."/>
            <person name="Larson L."/>
            <person name="Mehta T."/>
            <person name="Neiman D."/>
            <person name="Park D."/>
            <person name="Pearson M."/>
            <person name="Richards J."/>
            <person name="Roberts A."/>
            <person name="Saif S."/>
            <person name="Shea T."/>
            <person name="Shenoy N."/>
            <person name="Sisk P."/>
            <person name="Stolte C."/>
            <person name="Sykes S."/>
            <person name="Walk T."/>
            <person name="White J."/>
            <person name="Yandava C."/>
            <person name="Haas B."/>
            <person name="Nusbaum C."/>
            <person name="Birren B."/>
        </authorList>
    </citation>
    <scope>NUCLEOTIDE SEQUENCE [LARGE SCALE GENOMIC DNA]</scope>
    <source>
        <strain evidence="3">RMSCC 757 / Silveira</strain>
    </source>
</reference>
<feature type="region of interest" description="Disordered" evidence="1">
    <location>
        <begin position="195"/>
        <end position="219"/>
    </location>
</feature>
<evidence type="ECO:0000256" key="1">
    <source>
        <dbReference type="SAM" id="MobiDB-lite"/>
    </source>
</evidence>
<dbReference type="EMBL" id="GL636493">
    <property type="protein sequence ID" value="EFW17709.1"/>
    <property type="molecule type" value="Genomic_DNA"/>
</dbReference>
<dbReference type="OMA" id="IINNCEC"/>
<dbReference type="Proteomes" id="UP000002497">
    <property type="component" value="Unassembled WGS sequence"/>
</dbReference>
<sequence>MSEDPETEFLNNNRHHDMSAIHQHQIIIHLSSSAILSFSHSLSQHNQDSPQNSIHMDIIIDELHCDHKDGFNEIDSMASHPDTSIDLNTIIDLSNSDAVPTASIKAQDSQNSLIQIINNCECDSTPAHIVVEQPVSRTTSALIKNSEIQNEYPPASPSKIQKECHSSNVEIINDDNTLLLNTDYEFLDKMTQLRSEPQISDKNNTEQVDPAELIKPGRF</sequence>
<dbReference type="VEuPathDB" id="FungiDB:CPSG_05346"/>
<reference evidence="3" key="1">
    <citation type="journal article" date="2010" name="Genome Res.">
        <title>Population genomic sequencing of Coccidioides fungi reveals recent hybridization and transposon control.</title>
        <authorList>
            <person name="Neafsey D.E."/>
            <person name="Barker B.M."/>
            <person name="Sharpton T.J."/>
            <person name="Stajich J.E."/>
            <person name="Park D.J."/>
            <person name="Whiston E."/>
            <person name="Hung C.-Y."/>
            <person name="McMahan C."/>
            <person name="White J."/>
            <person name="Sykes S."/>
            <person name="Heiman D."/>
            <person name="Young S."/>
            <person name="Zeng Q."/>
            <person name="Abouelleil A."/>
            <person name="Aftuck L."/>
            <person name="Bessette D."/>
            <person name="Brown A."/>
            <person name="FitzGerald M."/>
            <person name="Lui A."/>
            <person name="Macdonald J.P."/>
            <person name="Priest M."/>
            <person name="Orbach M.J."/>
            <person name="Galgiani J.N."/>
            <person name="Kirkland T.N."/>
            <person name="Cole G.T."/>
            <person name="Birren B.W."/>
            <person name="Henn M.R."/>
            <person name="Taylor J.W."/>
            <person name="Rounsley S.D."/>
        </authorList>
    </citation>
    <scope>NUCLEOTIDE SEQUENCE [LARGE SCALE GENOMIC DNA]</scope>
    <source>
        <strain evidence="3">RMSCC 757 / Silveira</strain>
    </source>
</reference>
<evidence type="ECO:0000313" key="3">
    <source>
        <dbReference type="Proteomes" id="UP000002497"/>
    </source>
</evidence>
<keyword evidence="3" id="KW-1185">Reference proteome</keyword>
<organism evidence="3">
    <name type="scientific">Coccidioides posadasii (strain RMSCC 757 / Silveira)</name>
    <name type="common">Valley fever fungus</name>
    <dbReference type="NCBI Taxonomy" id="443226"/>
    <lineage>
        <taxon>Eukaryota</taxon>
        <taxon>Fungi</taxon>
        <taxon>Dikarya</taxon>
        <taxon>Ascomycota</taxon>
        <taxon>Pezizomycotina</taxon>
        <taxon>Eurotiomycetes</taxon>
        <taxon>Eurotiomycetidae</taxon>
        <taxon>Onygenales</taxon>
        <taxon>Onygenaceae</taxon>
        <taxon>Coccidioides</taxon>
    </lineage>
</organism>
<dbReference type="AlphaFoldDB" id="E9D750"/>
<evidence type="ECO:0000313" key="2">
    <source>
        <dbReference type="EMBL" id="EFW17709.1"/>
    </source>
</evidence>
<protein>
    <submittedName>
        <fullName evidence="2">Uncharacterized protein</fullName>
    </submittedName>
</protein>
<dbReference type="HOGENOM" id="CLU_109878_0_0_1"/>
<feature type="compositionally biased region" description="Polar residues" evidence="1">
    <location>
        <begin position="195"/>
        <end position="207"/>
    </location>
</feature>
<accession>E9D750</accession>
<proteinExistence type="predicted"/>
<gene>
    <name evidence="2" type="ORF">CPSG_05346</name>
</gene>